<accession>A0A1R4JIJ8</accession>
<dbReference type="RefSeq" id="WP_070638030.1">
    <property type="nucleotide sequence ID" value="NZ_CP126965.1"/>
</dbReference>
<gene>
    <name evidence="3" type="ORF">FM125_08790</name>
</gene>
<dbReference type="PANTHER" id="PTHR33221:SF4">
    <property type="entry name" value="HTH-TYPE TRANSCRIPTIONAL REPRESSOR NSRR"/>
    <property type="match status" value="1"/>
</dbReference>
<dbReference type="Proteomes" id="UP000196230">
    <property type="component" value="Unassembled WGS sequence"/>
</dbReference>
<comment type="cofactor">
    <cofactor evidence="2">
        <name>[2Fe-2S] cluster</name>
        <dbReference type="ChEBI" id="CHEBI:190135"/>
    </cofactor>
</comment>
<evidence type="ECO:0000313" key="3">
    <source>
        <dbReference type="EMBL" id="SJN31856.1"/>
    </source>
</evidence>
<dbReference type="SUPFAM" id="SSF46785">
    <property type="entry name" value="Winged helix' DNA-binding domain"/>
    <property type="match status" value="1"/>
</dbReference>
<dbReference type="InterPro" id="IPR000944">
    <property type="entry name" value="Tscrpt_reg_Rrf2"/>
</dbReference>
<evidence type="ECO:0000256" key="1">
    <source>
        <dbReference type="ARBA" id="ARBA00023125"/>
    </source>
</evidence>
<sequence length="148" mass="15797">MKLNAFTDVCLRVLMDLARRPDERATGQRIAEEIAVPYNHVSKAIVELRRRGAVDVARGRYGGAQITPAGLDLSVGSLVRELAPRDEVIDCAGHESGTPCPLAGACRLRTALHRAREAFLAELEPVTVRSLVATGIPVALGLPALPPS</sequence>
<dbReference type="EMBL" id="FUKP01000060">
    <property type="protein sequence ID" value="SJN31856.1"/>
    <property type="molecule type" value="Genomic_DNA"/>
</dbReference>
<dbReference type="AlphaFoldDB" id="A0A1R4JIJ8"/>
<organism evidence="3 4">
    <name type="scientific">Micrococcus lylae</name>
    <dbReference type="NCBI Taxonomy" id="1273"/>
    <lineage>
        <taxon>Bacteria</taxon>
        <taxon>Bacillati</taxon>
        <taxon>Actinomycetota</taxon>
        <taxon>Actinomycetes</taxon>
        <taxon>Micrococcales</taxon>
        <taxon>Micrococcaceae</taxon>
        <taxon>Micrococcus</taxon>
    </lineage>
</organism>
<dbReference type="InterPro" id="IPR036388">
    <property type="entry name" value="WH-like_DNA-bd_sf"/>
</dbReference>
<evidence type="ECO:0000313" key="4">
    <source>
        <dbReference type="Proteomes" id="UP000196230"/>
    </source>
</evidence>
<dbReference type="InterPro" id="IPR036390">
    <property type="entry name" value="WH_DNA-bd_sf"/>
</dbReference>
<keyword evidence="1" id="KW-0238">DNA-binding</keyword>
<dbReference type="GO" id="GO:0003700">
    <property type="term" value="F:DNA-binding transcription factor activity"/>
    <property type="evidence" value="ECO:0007669"/>
    <property type="project" value="TreeGrafter"/>
</dbReference>
<dbReference type="GO" id="GO:0003677">
    <property type="term" value="F:DNA binding"/>
    <property type="evidence" value="ECO:0007669"/>
    <property type="project" value="UniProtKB-KW"/>
</dbReference>
<dbReference type="GO" id="GO:0005829">
    <property type="term" value="C:cytosol"/>
    <property type="evidence" value="ECO:0007669"/>
    <property type="project" value="TreeGrafter"/>
</dbReference>
<dbReference type="Pfam" id="PF02082">
    <property type="entry name" value="Rrf2"/>
    <property type="match status" value="1"/>
</dbReference>
<reference evidence="3 4" key="1">
    <citation type="submission" date="2017-02" db="EMBL/GenBank/DDBJ databases">
        <authorList>
            <person name="Peterson S.W."/>
        </authorList>
    </citation>
    <scope>NUCLEOTIDE SEQUENCE [LARGE SCALE GENOMIC DNA]</scope>
    <source>
        <strain evidence="3 4">2B3F</strain>
    </source>
</reference>
<protein>
    <submittedName>
        <fullName evidence="3">Nitrite-sensitive transcriptional repressor NsrR</fullName>
    </submittedName>
</protein>
<dbReference type="PANTHER" id="PTHR33221">
    <property type="entry name" value="WINGED HELIX-TURN-HELIX TRANSCRIPTIONAL REGULATOR, RRF2 FAMILY"/>
    <property type="match status" value="1"/>
</dbReference>
<evidence type="ECO:0000256" key="2">
    <source>
        <dbReference type="ARBA" id="ARBA00034078"/>
    </source>
</evidence>
<name>A0A1R4JIJ8_9MICC</name>
<proteinExistence type="predicted"/>
<dbReference type="Gene3D" id="1.10.10.10">
    <property type="entry name" value="Winged helix-like DNA-binding domain superfamily/Winged helix DNA-binding domain"/>
    <property type="match status" value="1"/>
</dbReference>
<dbReference type="PROSITE" id="PS51197">
    <property type="entry name" value="HTH_RRF2_2"/>
    <property type="match status" value="1"/>
</dbReference>